<dbReference type="RefSeq" id="WP_340932787.1">
    <property type="nucleotide sequence ID" value="NZ_CP150496.1"/>
</dbReference>
<name>A0ABZ2TVQ3_9FLAO</name>
<accession>A0ABZ2TVQ3</accession>
<evidence type="ECO:0000313" key="2">
    <source>
        <dbReference type="Proteomes" id="UP001491088"/>
    </source>
</evidence>
<gene>
    <name evidence="1" type="ORF">WG950_12495</name>
</gene>
<protein>
    <submittedName>
        <fullName evidence="1">Outer membrane protein assembly factor</fullName>
    </submittedName>
</protein>
<keyword evidence="2" id="KW-1185">Reference proteome</keyword>
<proteinExistence type="predicted"/>
<dbReference type="EMBL" id="CP150496">
    <property type="protein sequence ID" value="WYW55342.1"/>
    <property type="molecule type" value="Genomic_DNA"/>
</dbReference>
<sequence>MQVTCAQKTTIVSLEIVGQDKIKTSYLKKIITTKQGEVLDSVKLNQDITFLKRLPAVSHAYFNVTRLPNFKSHVKIGIEENFTLLPSLNFWTTTNKQFAYKLGLYEYNFLGNNTTFGGFYQNNGFHSYGFTYRAPNLFSKKWGLAISFKDWKSEEPLYFGEKTANYLYNNTSVELLGLYQLNLKHRIDFGISFFSEKYKYLSGETAEGVPLALDLDKKLLKLVYQYNGLDYYYQYVSGFKSVLYTQYVTTQNDFQNDFLIAWNDFFYYKRIGAKGNWANKLRLGIASNENSPFAPFALDNNVNIRGVGILVDRGTGVAVLNSEYRHTVYDKKWLAIQTNVFTDAGTWREPGGQLSDLFKQEKLRVFSGIGLRFISKKIYNATFRIDYGFKVYDTRNTTKGGLVFGLGQYF</sequence>
<evidence type="ECO:0000313" key="1">
    <source>
        <dbReference type="EMBL" id="WYW55342.1"/>
    </source>
</evidence>
<organism evidence="1 2">
    <name type="scientific">Polaribacter marinaquae</name>
    <dbReference type="NCBI Taxonomy" id="1642819"/>
    <lineage>
        <taxon>Bacteria</taxon>
        <taxon>Pseudomonadati</taxon>
        <taxon>Bacteroidota</taxon>
        <taxon>Flavobacteriia</taxon>
        <taxon>Flavobacteriales</taxon>
        <taxon>Flavobacteriaceae</taxon>
    </lineage>
</organism>
<dbReference type="Gene3D" id="2.40.160.50">
    <property type="entry name" value="membrane protein fhac: a member of the omp85/tpsb transporter family"/>
    <property type="match status" value="1"/>
</dbReference>
<dbReference type="Proteomes" id="UP001491088">
    <property type="component" value="Chromosome"/>
</dbReference>
<reference evidence="1 2" key="1">
    <citation type="submission" date="2024-03" db="EMBL/GenBank/DDBJ databases">
        <authorList>
            <person name="Cao K."/>
        </authorList>
    </citation>
    <scope>NUCLEOTIDE SEQUENCE [LARGE SCALE GENOMIC DNA]</scope>
    <source>
        <strain evidence="1 2">MCCC 1K00696</strain>
    </source>
</reference>